<evidence type="ECO:0000256" key="3">
    <source>
        <dbReference type="ARBA" id="ARBA00015991"/>
    </source>
</evidence>
<evidence type="ECO:0000256" key="5">
    <source>
        <dbReference type="ARBA" id="ARBA00047645"/>
    </source>
</evidence>
<evidence type="ECO:0000313" key="11">
    <source>
        <dbReference type="Proteomes" id="UP000029228"/>
    </source>
</evidence>
<dbReference type="SUPFAM" id="SSF54975">
    <property type="entry name" value="Acylphosphatase/BLUF domain-like"/>
    <property type="match status" value="1"/>
</dbReference>
<dbReference type="InterPro" id="IPR020456">
    <property type="entry name" value="Acylphosphatase"/>
</dbReference>
<evidence type="ECO:0000256" key="6">
    <source>
        <dbReference type="PROSITE-ProRule" id="PRU00520"/>
    </source>
</evidence>
<proteinExistence type="inferred from homology"/>
<evidence type="ECO:0000256" key="2">
    <source>
        <dbReference type="ARBA" id="ARBA00012150"/>
    </source>
</evidence>
<dbReference type="InterPro" id="IPR001792">
    <property type="entry name" value="Acylphosphatase-like_dom"/>
</dbReference>
<sequence>MMSQYCQKVIVTGHVQGVGFRYHTCHEGLKLGLTGYAKNLYDGSVEVVACGDEARVEALCDWLLQGPRTASVESVVREPCEQTNVYSGFKIL</sequence>
<evidence type="ECO:0000256" key="4">
    <source>
        <dbReference type="ARBA" id="ARBA00022801"/>
    </source>
</evidence>
<dbReference type="InterPro" id="IPR036046">
    <property type="entry name" value="Acylphosphatase-like_dom_sf"/>
</dbReference>
<feature type="active site" evidence="6">
    <location>
        <position position="39"/>
    </location>
</feature>
<dbReference type="InterPro" id="IPR017968">
    <property type="entry name" value="Acylphosphatase_CS"/>
</dbReference>
<dbReference type="PANTHER" id="PTHR47268">
    <property type="entry name" value="ACYLPHOSPHATASE"/>
    <property type="match status" value="1"/>
</dbReference>
<dbReference type="Pfam" id="PF00708">
    <property type="entry name" value="Acylphosphatase"/>
    <property type="match status" value="1"/>
</dbReference>
<dbReference type="Proteomes" id="UP000029228">
    <property type="component" value="Unassembled WGS sequence"/>
</dbReference>
<gene>
    <name evidence="10" type="ORF">JCM19235_488</name>
</gene>
<dbReference type="FunFam" id="3.30.70.100:FF:000012">
    <property type="entry name" value="Acylphosphatase"/>
    <property type="match status" value="1"/>
</dbReference>
<evidence type="ECO:0000256" key="7">
    <source>
        <dbReference type="RuleBase" id="RU000553"/>
    </source>
</evidence>
<feature type="domain" description="Acylphosphatase-like" evidence="9">
    <location>
        <begin position="6"/>
        <end position="92"/>
    </location>
</feature>
<accession>A0A090S319</accession>
<evidence type="ECO:0000256" key="8">
    <source>
        <dbReference type="RuleBase" id="RU004168"/>
    </source>
</evidence>
<dbReference type="NCBIfam" id="NF011000">
    <property type="entry name" value="PRK14426.1"/>
    <property type="match status" value="1"/>
</dbReference>
<name>A0A090S319_9VIBR</name>
<dbReference type="GO" id="GO:0003998">
    <property type="term" value="F:acylphosphatase activity"/>
    <property type="evidence" value="ECO:0007669"/>
    <property type="project" value="UniProtKB-EC"/>
</dbReference>
<organism evidence="10 11">
    <name type="scientific">Vibrio maritimus</name>
    <dbReference type="NCBI Taxonomy" id="990268"/>
    <lineage>
        <taxon>Bacteria</taxon>
        <taxon>Pseudomonadati</taxon>
        <taxon>Pseudomonadota</taxon>
        <taxon>Gammaproteobacteria</taxon>
        <taxon>Vibrionales</taxon>
        <taxon>Vibrionaceae</taxon>
        <taxon>Vibrio</taxon>
    </lineage>
</organism>
<keyword evidence="11" id="KW-1185">Reference proteome</keyword>
<reference evidence="10 11" key="1">
    <citation type="submission" date="2014-09" db="EMBL/GenBank/DDBJ databases">
        <title>Vibrio maritimus JCM 19235. (C45) whole genome shotgun sequence.</title>
        <authorList>
            <person name="Sawabe T."/>
            <person name="Meirelles P."/>
            <person name="Nakanishi M."/>
            <person name="Sayaka M."/>
            <person name="Hattori M."/>
            <person name="Ohkuma M."/>
        </authorList>
    </citation>
    <scope>NUCLEOTIDE SEQUENCE [LARGE SCALE GENOMIC DNA]</scope>
    <source>
        <strain evidence="11">JCM19235</strain>
    </source>
</reference>
<protein>
    <recommendedName>
        <fullName evidence="3 6">Acylphosphatase</fullName>
        <ecNumber evidence="2 6">3.6.1.7</ecNumber>
    </recommendedName>
</protein>
<comment type="caution">
    <text evidence="10">The sequence shown here is derived from an EMBL/GenBank/DDBJ whole genome shotgun (WGS) entry which is preliminary data.</text>
</comment>
<dbReference type="Gene3D" id="3.30.70.100">
    <property type="match status" value="1"/>
</dbReference>
<dbReference type="EMBL" id="BBMR01000007">
    <property type="protein sequence ID" value="GAL21213.1"/>
    <property type="molecule type" value="Genomic_DNA"/>
</dbReference>
<dbReference type="EC" id="3.6.1.7" evidence="2 6"/>
<dbReference type="PROSITE" id="PS51160">
    <property type="entry name" value="ACYLPHOSPHATASE_3"/>
    <property type="match status" value="1"/>
</dbReference>
<dbReference type="PANTHER" id="PTHR47268:SF4">
    <property type="entry name" value="ACYLPHOSPHATASE"/>
    <property type="match status" value="1"/>
</dbReference>
<dbReference type="STRING" id="990268.JCM19235_488"/>
<feature type="active site" evidence="6">
    <location>
        <position position="21"/>
    </location>
</feature>
<evidence type="ECO:0000259" key="9">
    <source>
        <dbReference type="PROSITE" id="PS51160"/>
    </source>
</evidence>
<dbReference type="AlphaFoldDB" id="A0A090S319"/>
<evidence type="ECO:0000256" key="1">
    <source>
        <dbReference type="ARBA" id="ARBA00005614"/>
    </source>
</evidence>
<dbReference type="PROSITE" id="PS00151">
    <property type="entry name" value="ACYLPHOSPHATASE_2"/>
    <property type="match status" value="1"/>
</dbReference>
<comment type="catalytic activity">
    <reaction evidence="5 6 7">
        <text>an acyl phosphate + H2O = a carboxylate + phosphate + H(+)</text>
        <dbReference type="Rhea" id="RHEA:14965"/>
        <dbReference type="ChEBI" id="CHEBI:15377"/>
        <dbReference type="ChEBI" id="CHEBI:15378"/>
        <dbReference type="ChEBI" id="CHEBI:29067"/>
        <dbReference type="ChEBI" id="CHEBI:43474"/>
        <dbReference type="ChEBI" id="CHEBI:59918"/>
        <dbReference type="EC" id="3.6.1.7"/>
    </reaction>
</comment>
<keyword evidence="4 6" id="KW-0378">Hydrolase</keyword>
<evidence type="ECO:0000313" key="10">
    <source>
        <dbReference type="EMBL" id="GAL21213.1"/>
    </source>
</evidence>
<dbReference type="PROSITE" id="PS00150">
    <property type="entry name" value="ACYLPHOSPHATASE_1"/>
    <property type="match status" value="1"/>
</dbReference>
<dbReference type="NCBIfam" id="NF011019">
    <property type="entry name" value="PRK14448.1"/>
    <property type="match status" value="1"/>
</dbReference>
<comment type="similarity">
    <text evidence="1 8">Belongs to the acylphosphatase family.</text>
</comment>